<gene>
    <name evidence="1" type="ORF">VTK73DRAFT_6208</name>
</gene>
<accession>A0ABR3XX08</accession>
<evidence type="ECO:0000313" key="2">
    <source>
        <dbReference type="Proteomes" id="UP001586593"/>
    </source>
</evidence>
<organism evidence="1 2">
    <name type="scientific">Phialemonium thermophilum</name>
    <dbReference type="NCBI Taxonomy" id="223376"/>
    <lineage>
        <taxon>Eukaryota</taxon>
        <taxon>Fungi</taxon>
        <taxon>Dikarya</taxon>
        <taxon>Ascomycota</taxon>
        <taxon>Pezizomycotina</taxon>
        <taxon>Sordariomycetes</taxon>
        <taxon>Sordariomycetidae</taxon>
        <taxon>Cephalothecales</taxon>
        <taxon>Cephalothecaceae</taxon>
        <taxon>Phialemonium</taxon>
    </lineage>
</organism>
<evidence type="ECO:0000313" key="1">
    <source>
        <dbReference type="EMBL" id="KAL1880177.1"/>
    </source>
</evidence>
<sequence length="149" mass="16612">MLSEFITEAFLAGMNERRRSDCSLCPSLNPPLAKLVMFKQAYSYTFHARRISNFNSVTHGRNPERSVNKFDPNPLVIGSKIGLLFSLGGCVSNPHNGCQAGLLSMSSTMLHRDSDIYASVPKLGTYEYITARHEEIVLPLTIYTHMSRG</sequence>
<protein>
    <submittedName>
        <fullName evidence="1">Uncharacterized protein</fullName>
    </submittedName>
</protein>
<dbReference type="EMBL" id="JAZHXJ010000035">
    <property type="protein sequence ID" value="KAL1880177.1"/>
    <property type="molecule type" value="Genomic_DNA"/>
</dbReference>
<reference evidence="1 2" key="1">
    <citation type="journal article" date="2024" name="Commun. Biol.">
        <title>Comparative genomic analysis of thermophilic fungi reveals convergent evolutionary adaptations and gene losses.</title>
        <authorList>
            <person name="Steindorff A.S."/>
            <person name="Aguilar-Pontes M.V."/>
            <person name="Robinson A.J."/>
            <person name="Andreopoulos B."/>
            <person name="LaButti K."/>
            <person name="Kuo A."/>
            <person name="Mondo S."/>
            <person name="Riley R."/>
            <person name="Otillar R."/>
            <person name="Haridas S."/>
            <person name="Lipzen A."/>
            <person name="Grimwood J."/>
            <person name="Schmutz J."/>
            <person name="Clum A."/>
            <person name="Reid I.D."/>
            <person name="Moisan M.C."/>
            <person name="Butler G."/>
            <person name="Nguyen T.T.M."/>
            <person name="Dewar K."/>
            <person name="Conant G."/>
            <person name="Drula E."/>
            <person name="Henrissat B."/>
            <person name="Hansel C."/>
            <person name="Singer S."/>
            <person name="Hutchinson M.I."/>
            <person name="de Vries R.P."/>
            <person name="Natvig D.O."/>
            <person name="Powell A.J."/>
            <person name="Tsang A."/>
            <person name="Grigoriev I.V."/>
        </authorList>
    </citation>
    <scope>NUCLEOTIDE SEQUENCE [LARGE SCALE GENOMIC DNA]</scope>
    <source>
        <strain evidence="1 2">ATCC 24622</strain>
    </source>
</reference>
<dbReference type="Proteomes" id="UP001586593">
    <property type="component" value="Unassembled WGS sequence"/>
</dbReference>
<keyword evidence="2" id="KW-1185">Reference proteome</keyword>
<comment type="caution">
    <text evidence="1">The sequence shown here is derived from an EMBL/GenBank/DDBJ whole genome shotgun (WGS) entry which is preliminary data.</text>
</comment>
<proteinExistence type="predicted"/>
<name>A0ABR3XX08_9PEZI</name>